<dbReference type="Proteomes" id="UP000192722">
    <property type="component" value="Unassembled WGS sequence"/>
</dbReference>
<accession>A0ABX3U273</accession>
<evidence type="ECO:0000313" key="1">
    <source>
        <dbReference type="EMBL" id="ORJ21639.1"/>
    </source>
</evidence>
<comment type="caution">
    <text evidence="1">The sequence shown here is derived from an EMBL/GenBank/DDBJ whole genome shotgun (WGS) entry which is preliminary data.</text>
</comment>
<protein>
    <recommendedName>
        <fullName evidence="3">Asparagine synthetase domain-containing protein</fullName>
    </recommendedName>
</protein>
<dbReference type="Gene3D" id="3.40.50.620">
    <property type="entry name" value="HUPs"/>
    <property type="match status" value="1"/>
</dbReference>
<keyword evidence="2" id="KW-1185">Reference proteome</keyword>
<proteinExistence type="predicted"/>
<name>A0ABX3U273_9GAMM</name>
<organism evidence="1 2">
    <name type="scientific">Rouxiella silvae</name>
    <dbReference type="NCBI Taxonomy" id="1646373"/>
    <lineage>
        <taxon>Bacteria</taxon>
        <taxon>Pseudomonadati</taxon>
        <taxon>Pseudomonadota</taxon>
        <taxon>Gammaproteobacteria</taxon>
        <taxon>Enterobacterales</taxon>
        <taxon>Yersiniaceae</taxon>
        <taxon>Rouxiella</taxon>
    </lineage>
</organism>
<dbReference type="EMBL" id="MRWD01000017">
    <property type="protein sequence ID" value="ORJ21639.1"/>
    <property type="molecule type" value="Genomic_DNA"/>
</dbReference>
<dbReference type="SUPFAM" id="SSF52402">
    <property type="entry name" value="Adenine nucleotide alpha hydrolases-like"/>
    <property type="match status" value="1"/>
</dbReference>
<gene>
    <name evidence="1" type="ORF">BS639_09145</name>
</gene>
<dbReference type="InterPro" id="IPR014729">
    <property type="entry name" value="Rossmann-like_a/b/a_fold"/>
</dbReference>
<evidence type="ECO:0000313" key="2">
    <source>
        <dbReference type="Proteomes" id="UP000192722"/>
    </source>
</evidence>
<sequence length="225" mass="25123">MFTGGRDSTLAACYLMLQGIPVHLYSANSGCSLHRGILAHRVDELKNRFGELVVAHTVEDISGTFRSIAIENIEGDILKYRKNLVLLGEKLAIHAHLIDFCRRHDIDVINDGITHYQQEFPEQRLVAKEYLVDLMQEFSIQYNSPIYEFAQSSDDVKYRLLQLGISTKSLEGVSIFGDSFTTPSDDTIISYLREKTPLALNIVKFLSGETLTLAKKVAASPAEAA</sequence>
<reference evidence="1 2" key="1">
    <citation type="journal article" date="2017" name="Int. J. Syst. Evol. Microbiol.">
        <title>Rouxiella badensis sp. nov. and Rouxiella silvae sp. nov. isolated from peat bog soil in Germany and emendation of the genus description.</title>
        <authorList>
            <person name="Le Fleche-Mateos A."/>
            <person name="Kugler J.H."/>
            <person name="Hansen S.H."/>
            <person name="Syldatk C."/>
            <person name="Hausmann R."/>
            <person name="Lomprez F."/>
            <person name="Vandenbogaert M."/>
            <person name="Manuguerra J.C."/>
            <person name="Grimont P.A."/>
        </authorList>
    </citation>
    <scope>NUCLEOTIDE SEQUENCE [LARGE SCALE GENOMIC DNA]</scope>
    <source>
        <strain evidence="1 2">213</strain>
    </source>
</reference>
<evidence type="ECO:0008006" key="3">
    <source>
        <dbReference type="Google" id="ProtNLM"/>
    </source>
</evidence>